<dbReference type="EMBL" id="AGSI01000011">
    <property type="protein sequence ID" value="EIE21984.1"/>
    <property type="molecule type" value="Genomic_DNA"/>
</dbReference>
<dbReference type="GeneID" id="17039969"/>
<feature type="region of interest" description="Disordered" evidence="1">
    <location>
        <begin position="1249"/>
        <end position="1288"/>
    </location>
</feature>
<dbReference type="InterPro" id="IPR013320">
    <property type="entry name" value="ConA-like_dom_sf"/>
</dbReference>
<dbReference type="Gene3D" id="2.60.120.200">
    <property type="match status" value="3"/>
</dbReference>
<reference evidence="4 5" key="1">
    <citation type="journal article" date="2012" name="Genome Biol.">
        <title>The genome of the polar eukaryotic microalga coccomyxa subellipsoidea reveals traits of cold adaptation.</title>
        <authorList>
            <person name="Blanc G."/>
            <person name="Agarkova I."/>
            <person name="Grimwood J."/>
            <person name="Kuo A."/>
            <person name="Brueggeman A."/>
            <person name="Dunigan D."/>
            <person name="Gurnon J."/>
            <person name="Ladunga I."/>
            <person name="Lindquist E."/>
            <person name="Lucas S."/>
            <person name="Pangilinan J."/>
            <person name="Proschold T."/>
            <person name="Salamov A."/>
            <person name="Schmutz J."/>
            <person name="Weeks D."/>
            <person name="Yamada T."/>
            <person name="Claverie J.M."/>
            <person name="Grigoriev I."/>
            <person name="Van Etten J."/>
            <person name="Lomsadze A."/>
            <person name="Borodovsky M."/>
        </authorList>
    </citation>
    <scope>NUCLEOTIDE SEQUENCE [LARGE SCALE GENOMIC DNA]</scope>
    <source>
        <strain evidence="4 5">C-169</strain>
    </source>
</reference>
<dbReference type="KEGG" id="csl:COCSUDRAFT_56427"/>
<evidence type="ECO:0000256" key="1">
    <source>
        <dbReference type="SAM" id="MobiDB-lite"/>
    </source>
</evidence>
<keyword evidence="3" id="KW-0732">Signal</keyword>
<evidence type="ECO:0000256" key="2">
    <source>
        <dbReference type="SAM" id="Phobius"/>
    </source>
</evidence>
<dbReference type="eggNOG" id="ENOG502STZI">
    <property type="taxonomic scope" value="Eukaryota"/>
</dbReference>
<feature type="compositionally biased region" description="Polar residues" evidence="1">
    <location>
        <begin position="1153"/>
        <end position="1168"/>
    </location>
</feature>
<accession>I0YUB5</accession>
<dbReference type="Pfam" id="PF13385">
    <property type="entry name" value="Laminin_G_3"/>
    <property type="match status" value="2"/>
</dbReference>
<feature type="transmembrane region" description="Helical" evidence="2">
    <location>
        <begin position="1079"/>
        <end position="1102"/>
    </location>
</feature>
<evidence type="ECO:0000313" key="4">
    <source>
        <dbReference type="EMBL" id="EIE21984.1"/>
    </source>
</evidence>
<dbReference type="SUPFAM" id="SSF49899">
    <property type="entry name" value="Concanavalin A-like lectins/glucanases"/>
    <property type="match status" value="3"/>
</dbReference>
<comment type="caution">
    <text evidence="4">The sequence shown here is derived from an EMBL/GenBank/DDBJ whole genome shotgun (WGS) entry which is preliminary data.</text>
</comment>
<feature type="compositionally biased region" description="Polar residues" evidence="1">
    <location>
        <begin position="1213"/>
        <end position="1228"/>
    </location>
</feature>
<keyword evidence="5" id="KW-1185">Reference proteome</keyword>
<feature type="region of interest" description="Disordered" evidence="1">
    <location>
        <begin position="1147"/>
        <end position="1228"/>
    </location>
</feature>
<dbReference type="RefSeq" id="XP_005646528.1">
    <property type="nucleotide sequence ID" value="XM_005646471.1"/>
</dbReference>
<dbReference type="Proteomes" id="UP000007264">
    <property type="component" value="Unassembled WGS sequence"/>
</dbReference>
<evidence type="ECO:0008006" key="6">
    <source>
        <dbReference type="Google" id="ProtNLM"/>
    </source>
</evidence>
<evidence type="ECO:0000256" key="3">
    <source>
        <dbReference type="SAM" id="SignalP"/>
    </source>
</evidence>
<name>I0YUB5_COCSC</name>
<proteinExistence type="predicted"/>
<dbReference type="OrthoDB" id="510012at2759"/>
<feature type="compositionally biased region" description="Polar residues" evidence="1">
    <location>
        <begin position="1182"/>
        <end position="1197"/>
    </location>
</feature>
<keyword evidence="2" id="KW-1133">Transmembrane helix</keyword>
<keyword evidence="2" id="KW-0472">Membrane</keyword>
<feature type="signal peptide" evidence="3">
    <location>
        <begin position="1"/>
        <end position="22"/>
    </location>
</feature>
<protein>
    <recommendedName>
        <fullName evidence="6">LamG-like jellyroll fold domain-containing protein</fullName>
    </recommendedName>
</protein>
<sequence>MGCPSWAIGVLWALCASLHASGQIDQTPFGDGDKSFKQQSQRKDDRIIDFSSWGRAVDSTVILDPVQYGTSGPFAINIWFKVDSLNGNVQLYFPEFGHPAYGVVRAIVKDGSDTYRGLPSVTFLDSSGEVSNLARNATNRGPPYPSLQDMRWHMLTLTSQPDGSNGYCMYVDGKLAGQMQENATYIGSDGIRRTVDGGQPMNIDGSIVLCGRSDGDNARGYSGQLAELAIWDESLSEAAVAKIYSAGLGFSSNQMASTSPSDVVDTAPPAPAEPPTITPLASGIAAPSYSKIPVPVAFFPLSGYHLNSEPKLASGGNFSGAGYNIMWMPDPDVGIVAECTKVNDSTIVLDPVSYGSSGQWAINIWMKPGSLYGSNFQYMFSHAQSKFFQTGWESNQIRMFFPELLHPAFGVIRAIAKDTTDTETEDSAVVFLDSDGLVGALTRNASEPSPTDAGRGILQDGKWHMVTLSSLYDGTRGYAMFIDGRLTAVLNGNQSYTDASGNPLHIDGGGPMQLDGPIVLCGRSDNDTLRGYNGRLTQLAIFDTSLSPLQGLPTIASAALAPGAYYPESSNAYKLYEDRTACWLEPTRSGGQLQQCRPYQVCVALSAQEIGDNADTLPDEVQVGDVGICTTPLPNGLLLPNASYVPPARAFFPLTGSLASYPLPTFTGAAINTEPVSDPIFGRAFECSQEQESQIILDTVPYAENGDFSVNLWFQVSLYFPESSHQAFGIIRAVLRDSTDMDIGDVSQTWVDSDGRVAFNGRRGPGLTDPRTSSMSTADTSSLLLDGQWHMLTLTTQGNATKGYRLYVDGTMKGQMVENVGYINDQGDNAQITGGKSADLSGPIRLCSRSDNNVTRHFGGRVAYLGLYDIRLTQAQVRVLYLTVRAANATSPFIAIGNSEALRVPSQAPRVSPPPVPRSRADAPAVGLPPVGGLVSISGNSCYVPLKYNGTVINSCVKIHGNDEPVCWVRNEGWQACMTSAPAMAPGLVAPGRASISPDFIQITAANRMTRGNHPCALPFVVNGEIFSDCLMLNTTEWCPVVSSGWLQQCAVPVGSDLSSTGKQHQGTSGGGHPNHSGAIAGAVLGGIAAVVLVIVAACAFAHTRRRRVHGPVSFQKYKDDDGGLGMRDSAYYAGSHGISHKSGELEMHHSGVSGTRTKAGTSSQGIRPQNGGAGAAGVKIPNSSFASETAQGNSRPLTPMSLPGDDAEALSYPTTPSSSFQNGLNRPSMQVPLRAGSEMSAPVSDDIEVKSVKKKSGRIPGMRASETRIATSPEKGTGMGDGSERFY</sequence>
<evidence type="ECO:0000313" key="5">
    <source>
        <dbReference type="Proteomes" id="UP000007264"/>
    </source>
</evidence>
<keyword evidence="2" id="KW-0812">Transmembrane</keyword>
<feature type="chain" id="PRO_5003636417" description="LamG-like jellyroll fold domain-containing protein" evidence="3">
    <location>
        <begin position="23"/>
        <end position="1288"/>
    </location>
</feature>
<organism evidence="4 5">
    <name type="scientific">Coccomyxa subellipsoidea (strain C-169)</name>
    <name type="common">Green microalga</name>
    <dbReference type="NCBI Taxonomy" id="574566"/>
    <lineage>
        <taxon>Eukaryota</taxon>
        <taxon>Viridiplantae</taxon>
        <taxon>Chlorophyta</taxon>
        <taxon>core chlorophytes</taxon>
        <taxon>Trebouxiophyceae</taxon>
        <taxon>Trebouxiophyceae incertae sedis</taxon>
        <taxon>Coccomyxaceae</taxon>
        <taxon>Coccomyxa</taxon>
        <taxon>Coccomyxa subellipsoidea</taxon>
    </lineage>
</organism>
<gene>
    <name evidence="4" type="ORF">COCSUDRAFT_56427</name>
</gene>